<dbReference type="Pfam" id="PF12811">
    <property type="entry name" value="BaxI_1"/>
    <property type="match status" value="1"/>
</dbReference>
<proteinExistence type="predicted"/>
<sequence length="271" mass="28951">MSNPFLNDKAIATASQAGWAAPDPNSQVLGPARTPISDGPVSHWDARVMTVGGTITATGVLLVLLLASATAGWIASPNYAEGEYGVPGLAIVGILVGFVCAIVVHFKPLLSRVLGPIYAIAQGFFLGAISKGYESLYDGIVIQAVGATLGVFAVMLFLYRTQIIKVTDRFRRTVIMATLGLMVFYLISFVISLFGGSVPFLQSASLLGIGFSIFAAGLAALNLALDFDFIEKGAEQKLPKGMEWYAAFGLVITLVWLYLELLRLLSKLQQR</sequence>
<feature type="transmembrane region" description="Helical" evidence="1">
    <location>
        <begin position="86"/>
        <end position="106"/>
    </location>
</feature>
<feature type="transmembrane region" description="Helical" evidence="1">
    <location>
        <begin position="242"/>
        <end position="259"/>
    </location>
</feature>
<feature type="transmembrane region" description="Helical" evidence="1">
    <location>
        <begin position="173"/>
        <end position="194"/>
    </location>
</feature>
<dbReference type="PIRSF" id="PIRSF009160">
    <property type="entry name" value="UCP009160"/>
    <property type="match status" value="1"/>
</dbReference>
<evidence type="ECO:0000256" key="1">
    <source>
        <dbReference type="SAM" id="Phobius"/>
    </source>
</evidence>
<dbReference type="PANTHER" id="PTHR41282:SF1">
    <property type="entry name" value="CONSERVED TRANSMEMBRANE PROTEIN-RELATED"/>
    <property type="match status" value="1"/>
</dbReference>
<keyword evidence="1" id="KW-1133">Transmembrane helix</keyword>
<protein>
    <submittedName>
        <fullName evidence="2">Unannotated protein</fullName>
    </submittedName>
</protein>
<keyword evidence="1" id="KW-0812">Transmembrane</keyword>
<reference evidence="2" key="1">
    <citation type="submission" date="2020-05" db="EMBL/GenBank/DDBJ databases">
        <authorList>
            <person name="Chiriac C."/>
            <person name="Salcher M."/>
            <person name="Ghai R."/>
            <person name="Kavagutti S V."/>
        </authorList>
    </citation>
    <scope>NUCLEOTIDE SEQUENCE</scope>
</reference>
<feature type="transmembrane region" description="Helical" evidence="1">
    <location>
        <begin position="51"/>
        <end position="74"/>
    </location>
</feature>
<name>A0A6J6E4M1_9ZZZZ</name>
<dbReference type="InterPro" id="IPR010539">
    <property type="entry name" value="BaxI_1-like"/>
</dbReference>
<feature type="transmembrane region" description="Helical" evidence="1">
    <location>
        <begin position="139"/>
        <end position="161"/>
    </location>
</feature>
<organism evidence="2">
    <name type="scientific">freshwater metagenome</name>
    <dbReference type="NCBI Taxonomy" id="449393"/>
    <lineage>
        <taxon>unclassified sequences</taxon>
        <taxon>metagenomes</taxon>
        <taxon>ecological metagenomes</taxon>
    </lineage>
</organism>
<keyword evidence="1" id="KW-0472">Membrane</keyword>
<dbReference type="AlphaFoldDB" id="A0A6J6E4M1"/>
<evidence type="ECO:0000313" key="2">
    <source>
        <dbReference type="EMBL" id="CAB4571332.1"/>
    </source>
</evidence>
<dbReference type="PANTHER" id="PTHR41282">
    <property type="entry name" value="CONSERVED TRANSMEMBRANE PROTEIN-RELATED"/>
    <property type="match status" value="1"/>
</dbReference>
<dbReference type="EMBL" id="CAEZSR010000097">
    <property type="protein sequence ID" value="CAB4571332.1"/>
    <property type="molecule type" value="Genomic_DNA"/>
</dbReference>
<accession>A0A6J6E4M1</accession>
<gene>
    <name evidence="2" type="ORF">UFOPK1493_02416</name>
</gene>
<feature type="transmembrane region" description="Helical" evidence="1">
    <location>
        <begin position="200"/>
        <end position="221"/>
    </location>
</feature>
<feature type="transmembrane region" description="Helical" evidence="1">
    <location>
        <begin position="113"/>
        <end position="133"/>
    </location>
</feature>